<name>A0A251RXC5_HELAN</name>
<dbReference type="Proteomes" id="UP000215914">
    <property type="component" value="Chromosome 16"/>
</dbReference>
<accession>A0A251RXC5</accession>
<reference evidence="2" key="1">
    <citation type="journal article" date="2017" name="Nature">
        <title>The sunflower genome provides insights into oil metabolism, flowering and Asterid evolution.</title>
        <authorList>
            <person name="Badouin H."/>
            <person name="Gouzy J."/>
            <person name="Grassa C.J."/>
            <person name="Murat F."/>
            <person name="Staton S.E."/>
            <person name="Cottret L."/>
            <person name="Lelandais-Briere C."/>
            <person name="Owens G.L."/>
            <person name="Carrere S."/>
            <person name="Mayjonade B."/>
            <person name="Legrand L."/>
            <person name="Gill N."/>
            <person name="Kane N.C."/>
            <person name="Bowers J.E."/>
            <person name="Hubner S."/>
            <person name="Bellec A."/>
            <person name="Berard A."/>
            <person name="Berges H."/>
            <person name="Blanchet N."/>
            <person name="Boniface M.C."/>
            <person name="Brunel D."/>
            <person name="Catrice O."/>
            <person name="Chaidir N."/>
            <person name="Claudel C."/>
            <person name="Donnadieu C."/>
            <person name="Faraut T."/>
            <person name="Fievet G."/>
            <person name="Helmstetter N."/>
            <person name="King M."/>
            <person name="Knapp S.J."/>
            <person name="Lai Z."/>
            <person name="Le Paslier M.C."/>
            <person name="Lippi Y."/>
            <person name="Lorenzon L."/>
            <person name="Mandel J.R."/>
            <person name="Marage G."/>
            <person name="Marchand G."/>
            <person name="Marquand E."/>
            <person name="Bret-Mestries E."/>
            <person name="Morien E."/>
            <person name="Nambeesan S."/>
            <person name="Nguyen T."/>
            <person name="Pegot-Espagnet P."/>
            <person name="Pouilly N."/>
            <person name="Raftis F."/>
            <person name="Sallet E."/>
            <person name="Schiex T."/>
            <person name="Thomas J."/>
            <person name="Vandecasteele C."/>
            <person name="Vares D."/>
            <person name="Vear F."/>
            <person name="Vautrin S."/>
            <person name="Crespi M."/>
            <person name="Mangin B."/>
            <person name="Burke J.M."/>
            <person name="Salse J."/>
            <person name="Munos S."/>
            <person name="Vincourt P."/>
            <person name="Rieseberg L.H."/>
            <person name="Langlade N.B."/>
        </authorList>
    </citation>
    <scope>NUCLEOTIDE SEQUENCE [LARGE SCALE GENOMIC DNA]</scope>
    <source>
        <strain evidence="2">cv. SF193</strain>
    </source>
</reference>
<gene>
    <name evidence="1" type="ORF">HannXRQ_Chr16g0507171</name>
</gene>
<keyword evidence="2" id="KW-1185">Reference proteome</keyword>
<dbReference type="EMBL" id="CM007905">
    <property type="protein sequence ID" value="OTF91110.1"/>
    <property type="molecule type" value="Genomic_DNA"/>
</dbReference>
<evidence type="ECO:0000313" key="1">
    <source>
        <dbReference type="EMBL" id="OTF91110.1"/>
    </source>
</evidence>
<organism evidence="1 2">
    <name type="scientific">Helianthus annuus</name>
    <name type="common">Common sunflower</name>
    <dbReference type="NCBI Taxonomy" id="4232"/>
    <lineage>
        <taxon>Eukaryota</taxon>
        <taxon>Viridiplantae</taxon>
        <taxon>Streptophyta</taxon>
        <taxon>Embryophyta</taxon>
        <taxon>Tracheophyta</taxon>
        <taxon>Spermatophyta</taxon>
        <taxon>Magnoliopsida</taxon>
        <taxon>eudicotyledons</taxon>
        <taxon>Gunneridae</taxon>
        <taxon>Pentapetalae</taxon>
        <taxon>asterids</taxon>
        <taxon>campanulids</taxon>
        <taxon>Asterales</taxon>
        <taxon>Asteraceae</taxon>
        <taxon>Asteroideae</taxon>
        <taxon>Heliantheae alliance</taxon>
        <taxon>Heliantheae</taxon>
        <taxon>Helianthus</taxon>
    </lineage>
</organism>
<protein>
    <submittedName>
        <fullName evidence="1">Uncharacterized protein</fullName>
    </submittedName>
</protein>
<dbReference type="InParanoid" id="A0A251RXC5"/>
<sequence>MHMVFGKDPESTDHRSLSVAGFLSWCGNGCLSSARCSPYLCFGPEISWIFINT</sequence>
<evidence type="ECO:0000313" key="2">
    <source>
        <dbReference type="Proteomes" id="UP000215914"/>
    </source>
</evidence>
<proteinExistence type="predicted"/>
<dbReference type="AlphaFoldDB" id="A0A251RXC5"/>